<dbReference type="Pfam" id="PF04632">
    <property type="entry name" value="FUSC"/>
    <property type="match status" value="2"/>
</dbReference>
<keyword evidence="1" id="KW-0812">Transmembrane</keyword>
<feature type="transmembrane region" description="Helical" evidence="1">
    <location>
        <begin position="401"/>
        <end position="420"/>
    </location>
</feature>
<dbReference type="InterPro" id="IPR006726">
    <property type="entry name" value="PHBA_efflux_AaeB/fusaric-R"/>
</dbReference>
<dbReference type="GO" id="GO:0005886">
    <property type="term" value="C:plasma membrane"/>
    <property type="evidence" value="ECO:0007669"/>
    <property type="project" value="InterPro"/>
</dbReference>
<dbReference type="Proteomes" id="UP000297535">
    <property type="component" value="Unassembled WGS sequence"/>
</dbReference>
<dbReference type="OrthoDB" id="8005649at2"/>
<feature type="transmembrane region" description="Helical" evidence="1">
    <location>
        <begin position="426"/>
        <end position="443"/>
    </location>
</feature>
<keyword evidence="1" id="KW-1133">Transmembrane helix</keyword>
<proteinExistence type="predicted"/>
<accession>A0A4Z0NSZ0</accession>
<feature type="transmembrane region" description="Helical" evidence="1">
    <location>
        <begin position="339"/>
        <end position="364"/>
    </location>
</feature>
<protein>
    <submittedName>
        <fullName evidence="2">FUSC family protein</fullName>
    </submittedName>
</protein>
<comment type="caution">
    <text evidence="2">The sequence shown here is derived from an EMBL/GenBank/DDBJ whole genome shotgun (WGS) entry which is preliminary data.</text>
</comment>
<feature type="transmembrane region" description="Helical" evidence="1">
    <location>
        <begin position="455"/>
        <end position="473"/>
    </location>
</feature>
<feature type="transmembrane region" description="Helical" evidence="1">
    <location>
        <begin position="32"/>
        <end position="54"/>
    </location>
</feature>
<evidence type="ECO:0000313" key="3">
    <source>
        <dbReference type="Proteomes" id="UP000297535"/>
    </source>
</evidence>
<keyword evidence="1" id="KW-0472">Membrane</keyword>
<name>A0A4Z0NSZ0_9HYPH</name>
<dbReference type="GO" id="GO:0022857">
    <property type="term" value="F:transmembrane transporter activity"/>
    <property type="evidence" value="ECO:0007669"/>
    <property type="project" value="InterPro"/>
</dbReference>
<reference evidence="2 3" key="1">
    <citation type="submission" date="2019-04" db="EMBL/GenBank/DDBJ databases">
        <authorList>
            <person name="Feng G."/>
            <person name="Zhu H."/>
        </authorList>
    </citation>
    <scope>NUCLEOTIDE SEQUENCE [LARGE SCALE GENOMIC DNA]</scope>
    <source>
        <strain evidence="2 3">6HR-1</strain>
    </source>
</reference>
<feature type="transmembrane region" description="Helical" evidence="1">
    <location>
        <begin position="74"/>
        <end position="92"/>
    </location>
</feature>
<feature type="transmembrane region" description="Helical" evidence="1">
    <location>
        <begin position="99"/>
        <end position="118"/>
    </location>
</feature>
<evidence type="ECO:0000313" key="2">
    <source>
        <dbReference type="EMBL" id="TGD99874.1"/>
    </source>
</evidence>
<organism evidence="2 3">
    <name type="scientific">Methylobacterium nonmethylotrophicum</name>
    <dbReference type="NCBI Taxonomy" id="1141884"/>
    <lineage>
        <taxon>Bacteria</taxon>
        <taxon>Pseudomonadati</taxon>
        <taxon>Pseudomonadota</taxon>
        <taxon>Alphaproteobacteria</taxon>
        <taxon>Hyphomicrobiales</taxon>
        <taxon>Methylobacteriaceae</taxon>
        <taxon>Methylobacterium</taxon>
    </lineage>
</organism>
<gene>
    <name evidence="2" type="ORF">EU555_10760</name>
</gene>
<feature type="transmembrane region" description="Helical" evidence="1">
    <location>
        <begin position="376"/>
        <end position="394"/>
    </location>
</feature>
<evidence type="ECO:0000256" key="1">
    <source>
        <dbReference type="SAM" id="Phobius"/>
    </source>
</evidence>
<sequence>MSEIKSAWGPVGPRLGALAWLWPREAMEAMRISLTVIAAIGLAMWFELTLPHWAAVTVISVNLATRAASLQKSLWYALGTIVGVMVALVLVANFAQATLAFDVALALWLGLLTAASSIESGQRSYGFALMGYTVPLVALGSVQDPRIVFDTGIDRCSTILLGLACAYASSVFVAPGVPAVRRALADRMQAVADGCARWVEATRSGGSPGQMPARAVLMLDDAVRDAFAEQPSLWWGGHAFRDAAPRLRWMLAAELLRARLGDRTGSHTSVLIGDGESRADRQIGRVRIAIRLLRSGGRIGRRPASLPLHLLLWNDYDWDGRHAVKNGVRTAVTVSLLNAFWYVTGWTDGSSAVIWGAVLAALFASHPDPAADARNFLVGTLMAAVVGIVVRYTLLTQTGEFMLLAAILLPLGILAALGWSDMRAPAGGGFAFFVLAVVEPTNVMTYDLAASLNQALAELLGIGATVIAFTTLVPPTGEATLRLRARRRLVAGVRRTALRNPLFLPPPDRWLARTFGRLALVQGDPDAAHGSETLLLVGLLMMMLRRENARLGREVGRIVAPAITPGASRGRAAGMRLREIAGRPGLTVLAAERVGAIAALVADLDAPETA</sequence>
<keyword evidence="3" id="KW-1185">Reference proteome</keyword>
<dbReference type="AlphaFoldDB" id="A0A4Z0NSZ0"/>
<dbReference type="EMBL" id="SRLB01000007">
    <property type="protein sequence ID" value="TGD99874.1"/>
    <property type="molecule type" value="Genomic_DNA"/>
</dbReference>
<feature type="transmembrane region" description="Helical" evidence="1">
    <location>
        <begin position="124"/>
        <end position="142"/>
    </location>
</feature>